<protein>
    <submittedName>
        <fullName evidence="2">Uncharacterized protein</fullName>
    </submittedName>
</protein>
<dbReference type="Proteomes" id="UP001196413">
    <property type="component" value="Unassembled WGS sequence"/>
</dbReference>
<keyword evidence="3" id="KW-1185">Reference proteome</keyword>
<comment type="caution">
    <text evidence="2">The sequence shown here is derived from an EMBL/GenBank/DDBJ whole genome shotgun (WGS) entry which is preliminary data.</text>
</comment>
<organism evidence="2 3">
    <name type="scientific">Parelaphostrongylus tenuis</name>
    <name type="common">Meningeal worm</name>
    <dbReference type="NCBI Taxonomy" id="148309"/>
    <lineage>
        <taxon>Eukaryota</taxon>
        <taxon>Metazoa</taxon>
        <taxon>Ecdysozoa</taxon>
        <taxon>Nematoda</taxon>
        <taxon>Chromadorea</taxon>
        <taxon>Rhabditida</taxon>
        <taxon>Rhabditina</taxon>
        <taxon>Rhabditomorpha</taxon>
        <taxon>Strongyloidea</taxon>
        <taxon>Metastrongylidae</taxon>
        <taxon>Parelaphostrongylus</taxon>
    </lineage>
</organism>
<dbReference type="AlphaFoldDB" id="A0AAD5QMY0"/>
<evidence type="ECO:0000313" key="3">
    <source>
        <dbReference type="Proteomes" id="UP001196413"/>
    </source>
</evidence>
<accession>A0AAD5QMY0</accession>
<evidence type="ECO:0000256" key="1">
    <source>
        <dbReference type="SAM" id="MobiDB-lite"/>
    </source>
</evidence>
<proteinExistence type="predicted"/>
<sequence>MGAAVPITLATTIKIATREYGFSIDPSSYKSKIGSTRRSVSPKLFTASLQWMMKSLACDEKSIRVDKKFLRTIVLWTASSPFRKVPAKQRQCSMNSAKREKGVGHL</sequence>
<evidence type="ECO:0000313" key="2">
    <source>
        <dbReference type="EMBL" id="KAJ1356202.1"/>
    </source>
</evidence>
<reference evidence="2" key="1">
    <citation type="submission" date="2021-06" db="EMBL/GenBank/DDBJ databases">
        <title>Parelaphostrongylus tenuis whole genome reference sequence.</title>
        <authorList>
            <person name="Garwood T.J."/>
            <person name="Larsen P.A."/>
            <person name="Fountain-Jones N.M."/>
            <person name="Garbe J.R."/>
            <person name="Macchietto M.G."/>
            <person name="Kania S.A."/>
            <person name="Gerhold R.W."/>
            <person name="Richards J.E."/>
            <person name="Wolf T.M."/>
        </authorList>
    </citation>
    <scope>NUCLEOTIDE SEQUENCE</scope>
    <source>
        <strain evidence="2">MNPRO001-30</strain>
        <tissue evidence="2">Meninges</tissue>
    </source>
</reference>
<feature type="compositionally biased region" description="Basic and acidic residues" evidence="1">
    <location>
        <begin position="97"/>
        <end position="106"/>
    </location>
</feature>
<feature type="region of interest" description="Disordered" evidence="1">
    <location>
        <begin position="87"/>
        <end position="106"/>
    </location>
</feature>
<gene>
    <name evidence="2" type="ORF">KIN20_013871</name>
</gene>
<dbReference type="EMBL" id="JAHQIW010002740">
    <property type="protein sequence ID" value="KAJ1356202.1"/>
    <property type="molecule type" value="Genomic_DNA"/>
</dbReference>
<name>A0AAD5QMY0_PARTN</name>